<proteinExistence type="predicted"/>
<dbReference type="GO" id="GO:0016787">
    <property type="term" value="F:hydrolase activity"/>
    <property type="evidence" value="ECO:0000318"/>
    <property type="project" value="GO_Central"/>
</dbReference>
<dbReference type="KEGG" id="spu:587333"/>
<dbReference type="Pfam" id="PF00561">
    <property type="entry name" value="Abhydrolase_1"/>
    <property type="match status" value="1"/>
</dbReference>
<dbReference type="GeneID" id="587333"/>
<dbReference type="OrthoDB" id="408373at2759"/>
<dbReference type="OMA" id="TLFCQDW"/>
<dbReference type="Gene3D" id="3.40.50.1820">
    <property type="entry name" value="alpha/beta hydrolase"/>
    <property type="match status" value="1"/>
</dbReference>
<dbReference type="InterPro" id="IPR000073">
    <property type="entry name" value="AB_hydrolase_1"/>
</dbReference>
<dbReference type="NCBIfam" id="NF002938">
    <property type="entry name" value="PRK03592.1"/>
    <property type="match status" value="1"/>
</dbReference>
<dbReference type="EnsemblMetazoa" id="XM_787066">
    <property type="protein sequence ID" value="XP_792159"/>
    <property type="gene ID" value="LOC587333"/>
</dbReference>
<dbReference type="RefSeq" id="XP_792159.3">
    <property type="nucleotide sequence ID" value="XM_787066.5"/>
</dbReference>
<dbReference type="ESTHER" id="strpu-DspB">
    <property type="family name" value="Haloalkane_dehalogenase-HLD2"/>
</dbReference>
<dbReference type="AlphaFoldDB" id="A0A7M7RGT6"/>
<evidence type="ECO:0000313" key="2">
    <source>
        <dbReference type="EnsemblMetazoa" id="XP_792159"/>
    </source>
</evidence>
<protein>
    <recommendedName>
        <fullName evidence="1">AB hydrolase-1 domain-containing protein</fullName>
    </recommendedName>
</protein>
<dbReference type="GO" id="GO:0004301">
    <property type="term" value="F:epoxide hydrolase activity"/>
    <property type="evidence" value="ECO:0007669"/>
    <property type="project" value="UniProtKB-ARBA"/>
</dbReference>
<dbReference type="InParanoid" id="A0A7M7RGT6"/>
<feature type="domain" description="AB hydrolase-1" evidence="1">
    <location>
        <begin position="83"/>
        <end position="330"/>
    </location>
</feature>
<organism evidence="2 3">
    <name type="scientific">Strongylocentrotus purpuratus</name>
    <name type="common">Purple sea urchin</name>
    <dbReference type="NCBI Taxonomy" id="7668"/>
    <lineage>
        <taxon>Eukaryota</taxon>
        <taxon>Metazoa</taxon>
        <taxon>Echinodermata</taxon>
        <taxon>Eleutherozoa</taxon>
        <taxon>Echinozoa</taxon>
        <taxon>Echinoidea</taxon>
        <taxon>Euechinoidea</taxon>
        <taxon>Echinacea</taxon>
        <taxon>Camarodonta</taxon>
        <taxon>Echinidea</taxon>
        <taxon>Strongylocentrotidae</taxon>
        <taxon>Strongylocentrotus</taxon>
    </lineage>
</organism>
<sequence>MFGKMAFRSIGRLQTVVGHLQYGPASSGQLVARPAAAMGSRNQSTIPLVTADEWWGKCKKVDVLGEKMSYYDSDPQNSSSKHAVVFLHGNPTSSYLWRNVMPQVEPIARCLAPDLIGQGRSNKLANHSYRFVDHYRYLSAWFDSVNLPEKVSIVCHDWGSGLGFHWCNEHRDRIEGLIHMESVVAPVPGWDRFPDMAKDFFQVLRSEAGDDLVLQKNYFIELLLPRAIMRELRPEEMEAYREPFKNPGEDRRPTLTWPREIPIKGDGPDDVIAIASSYNAWLKESADLPKLYIHAKPGFFSEGIKKGIANWPNQKTVESEGLHFLQEDSPIQIGDHVKDFLSVLYK</sequence>
<keyword evidence="3" id="KW-1185">Reference proteome</keyword>
<dbReference type="SUPFAM" id="SSF53474">
    <property type="entry name" value="alpha/beta-Hydrolases"/>
    <property type="match status" value="1"/>
</dbReference>
<evidence type="ECO:0000259" key="1">
    <source>
        <dbReference type="Pfam" id="PF00561"/>
    </source>
</evidence>
<dbReference type="InterPro" id="IPR029058">
    <property type="entry name" value="AB_hydrolase_fold"/>
</dbReference>
<reference evidence="2" key="2">
    <citation type="submission" date="2021-01" db="UniProtKB">
        <authorList>
            <consortium name="EnsemblMetazoa"/>
        </authorList>
    </citation>
    <scope>IDENTIFICATION</scope>
</reference>
<reference evidence="3" key="1">
    <citation type="submission" date="2015-02" db="EMBL/GenBank/DDBJ databases">
        <title>Genome sequencing for Strongylocentrotus purpuratus.</title>
        <authorList>
            <person name="Murali S."/>
            <person name="Liu Y."/>
            <person name="Vee V."/>
            <person name="English A."/>
            <person name="Wang M."/>
            <person name="Skinner E."/>
            <person name="Han Y."/>
            <person name="Muzny D.M."/>
            <person name="Worley K.C."/>
            <person name="Gibbs R.A."/>
        </authorList>
    </citation>
    <scope>NUCLEOTIDE SEQUENCE</scope>
</reference>
<name>A0A7M7RGT6_STRPU</name>
<dbReference type="PANTHER" id="PTHR43329">
    <property type="entry name" value="EPOXIDE HYDROLASE"/>
    <property type="match status" value="1"/>
</dbReference>
<dbReference type="Proteomes" id="UP000007110">
    <property type="component" value="Unassembled WGS sequence"/>
</dbReference>
<accession>A0A7M7RGT6</accession>
<evidence type="ECO:0000313" key="3">
    <source>
        <dbReference type="Proteomes" id="UP000007110"/>
    </source>
</evidence>